<feature type="transmembrane region" description="Helical" evidence="8">
    <location>
        <begin position="1213"/>
        <end position="1230"/>
    </location>
</feature>
<feature type="transmembrane region" description="Helical" evidence="8">
    <location>
        <begin position="1110"/>
        <end position="1135"/>
    </location>
</feature>
<dbReference type="EMBL" id="DF933839">
    <property type="protein sequence ID" value="GAM41954.1"/>
    <property type="molecule type" value="Genomic_DNA"/>
</dbReference>
<dbReference type="SMART" id="SM00939">
    <property type="entry name" value="PepX_C"/>
    <property type="match status" value="1"/>
</dbReference>
<evidence type="ECO:0000256" key="1">
    <source>
        <dbReference type="ARBA" id="ARBA00004141"/>
    </source>
</evidence>
<dbReference type="SUPFAM" id="SSF53474">
    <property type="entry name" value="alpha/beta-Hydrolases"/>
    <property type="match status" value="1"/>
</dbReference>
<feature type="domain" description="Xylanolytic transcriptional activator regulatory" evidence="9">
    <location>
        <begin position="864"/>
        <end position="945"/>
    </location>
</feature>
<keyword evidence="6" id="KW-0539">Nucleus</keyword>
<dbReference type="Gene3D" id="1.10.3020.20">
    <property type="match status" value="1"/>
</dbReference>
<evidence type="ECO:0000313" key="12">
    <source>
        <dbReference type="Proteomes" id="UP000053095"/>
    </source>
</evidence>
<evidence type="ECO:0000259" key="9">
    <source>
        <dbReference type="SMART" id="SM00906"/>
    </source>
</evidence>
<dbReference type="InterPro" id="IPR036259">
    <property type="entry name" value="MFS_trans_sf"/>
</dbReference>
<dbReference type="Gene3D" id="2.60.120.260">
    <property type="entry name" value="Galactose-binding domain-like"/>
    <property type="match status" value="1"/>
</dbReference>
<reference evidence="12" key="1">
    <citation type="journal article" date="2015" name="Genome Announc.">
        <title>Draft genome sequence of Talaromyces cellulolyticus strain Y-94, a source of lignocellulosic biomass-degrading enzymes.</title>
        <authorList>
            <person name="Fujii T."/>
            <person name="Koike H."/>
            <person name="Sawayama S."/>
            <person name="Yano S."/>
            <person name="Inoue H."/>
        </authorList>
    </citation>
    <scope>NUCLEOTIDE SEQUENCE [LARGE SCALE GENOMIC DNA]</scope>
    <source>
        <strain evidence="12">Y-94</strain>
    </source>
</reference>
<organism evidence="11 12">
    <name type="scientific">Talaromyces pinophilus</name>
    <name type="common">Penicillium pinophilum</name>
    <dbReference type="NCBI Taxonomy" id="128442"/>
    <lineage>
        <taxon>Eukaryota</taxon>
        <taxon>Fungi</taxon>
        <taxon>Dikarya</taxon>
        <taxon>Ascomycota</taxon>
        <taxon>Pezizomycotina</taxon>
        <taxon>Eurotiomycetes</taxon>
        <taxon>Eurotiomycetidae</taxon>
        <taxon>Eurotiales</taxon>
        <taxon>Trichocomaceae</taxon>
        <taxon>Talaromyces</taxon>
        <taxon>Talaromyces sect. Talaromyces</taxon>
    </lineage>
</organism>
<dbReference type="SUPFAM" id="SSF103473">
    <property type="entry name" value="MFS general substrate transporter"/>
    <property type="match status" value="1"/>
</dbReference>
<dbReference type="InterPro" id="IPR000383">
    <property type="entry name" value="Xaa-Pro-like_dom"/>
</dbReference>
<dbReference type="Proteomes" id="UP000053095">
    <property type="component" value="Unassembled WGS sequence"/>
</dbReference>
<evidence type="ECO:0000256" key="3">
    <source>
        <dbReference type="ARBA" id="ARBA00022801"/>
    </source>
</evidence>
<dbReference type="GO" id="GO:0022857">
    <property type="term" value="F:transmembrane transporter activity"/>
    <property type="evidence" value="ECO:0007669"/>
    <property type="project" value="InterPro"/>
</dbReference>
<dbReference type="InterPro" id="IPR029058">
    <property type="entry name" value="AB_hydrolase_fold"/>
</dbReference>
<dbReference type="PANTHER" id="PTHR23502:SF149">
    <property type="entry name" value="TRANSPORTER, PUTATIVE-RELATED"/>
    <property type="match status" value="1"/>
</dbReference>
<evidence type="ECO:0000313" key="11">
    <source>
        <dbReference type="EMBL" id="GAM41954.1"/>
    </source>
</evidence>
<keyword evidence="12" id="KW-1185">Reference proteome</keyword>
<keyword evidence="2 8" id="KW-0812">Transmembrane</keyword>
<keyword evidence="5 8" id="KW-0472">Membrane</keyword>
<gene>
    <name evidence="11" type="ORF">TCE0_043f15492</name>
</gene>
<proteinExistence type="predicted"/>
<feature type="transmembrane region" description="Helical" evidence="8">
    <location>
        <begin position="1496"/>
        <end position="1516"/>
    </location>
</feature>
<feature type="transmembrane region" description="Helical" evidence="8">
    <location>
        <begin position="1350"/>
        <end position="1373"/>
    </location>
</feature>
<dbReference type="InterPro" id="IPR011701">
    <property type="entry name" value="MFS"/>
</dbReference>
<dbReference type="InterPro" id="IPR005674">
    <property type="entry name" value="CocE/Ser_esterase"/>
</dbReference>
<dbReference type="CDD" id="cd12148">
    <property type="entry name" value="fungal_TF_MHR"/>
    <property type="match status" value="1"/>
</dbReference>
<dbReference type="GO" id="GO:0008270">
    <property type="term" value="F:zinc ion binding"/>
    <property type="evidence" value="ECO:0007669"/>
    <property type="project" value="InterPro"/>
</dbReference>
<dbReference type="InterPro" id="IPR008979">
    <property type="entry name" value="Galactose-bd-like_sf"/>
</dbReference>
<keyword evidence="4 8" id="KW-1133">Transmembrane helix</keyword>
<feature type="transmembrane region" description="Helical" evidence="8">
    <location>
        <begin position="1463"/>
        <end position="1484"/>
    </location>
</feature>
<dbReference type="GO" id="GO:0003677">
    <property type="term" value="F:DNA binding"/>
    <property type="evidence" value="ECO:0007669"/>
    <property type="project" value="InterPro"/>
</dbReference>
<dbReference type="GO" id="GO:0008239">
    <property type="term" value="F:dipeptidyl-peptidase activity"/>
    <property type="evidence" value="ECO:0007669"/>
    <property type="project" value="InterPro"/>
</dbReference>
<dbReference type="InterPro" id="IPR007219">
    <property type="entry name" value="XnlR_reg_dom"/>
</dbReference>
<feature type="transmembrane region" description="Helical" evidence="8">
    <location>
        <begin position="1242"/>
        <end position="1261"/>
    </location>
</feature>
<evidence type="ECO:0000256" key="4">
    <source>
        <dbReference type="ARBA" id="ARBA00022989"/>
    </source>
</evidence>
<feature type="transmembrane region" description="Helical" evidence="8">
    <location>
        <begin position="1528"/>
        <end position="1551"/>
    </location>
</feature>
<feature type="domain" description="Xaa-Pro dipeptidyl-peptidase C-terminal" evidence="10">
    <location>
        <begin position="454"/>
        <end position="692"/>
    </location>
</feature>
<evidence type="ECO:0000256" key="5">
    <source>
        <dbReference type="ARBA" id="ARBA00023136"/>
    </source>
</evidence>
<dbReference type="SMART" id="SM00906">
    <property type="entry name" value="Fungal_trans"/>
    <property type="match status" value="1"/>
</dbReference>
<evidence type="ECO:0000256" key="2">
    <source>
        <dbReference type="ARBA" id="ARBA00022692"/>
    </source>
</evidence>
<sequence length="1568" mass="176481">MATEGIFVDVTGLSYWCESMAGITSDDFVYQYVPGAQVTFSIGELVLGHCEGKPITTVSNLVPDHISTYDPRLVNRARLLFSLSPGQGFEKSIHIDNHVETVVNQHKHEINLDSGNLGDLDRPLAKICDKLGLRPKSVCQTRNHLRREAAGFKVLRDFQIESPDGGYVLADVYLPLQPRKRFPFLVSCTLYGRRVPWGGPDLENEDDVLAFEQAEDVWHSMEAGTDVNLPDKGPWSDYFRTQRGFENIATFNTFTYVPKGYAMVKIDPKGVSETPGRRWEPGQLAGDYYTVCEWCADQPWSNGNIALVGSSFGANTQWAVAALQPKGLKCFVPYATDIDSYRDAAYIGGVPSTTYLENWFARVRGVSPKWMDHLDVESLMKTNPAYNTIWAMMDSKPEMSVEIPCFLAASQIFMIHGRGAYEAWMVRRPFNTHLQLVDSDYYSWPNREAAGKILEFLNHHLKSADCLAPERVGIQMRLGNKQWYWRKERTWPVPGTEYIKWHLHADGSLITTPPALGTSEKRFAYSAQKPRAGSSGVQFKTSPFEQDVEMAGHFAATLSISSTAPDADVVILAWVIDEHDRAVAYGASSSQPEPLAKGFLRVSHRKTDPLRSLPWRPWHTHLQNDVIPLQGPDEVVEIAVEIMPAAARIRKGWTLRVDILPSEDQPDIPGRIRKRPGPPKGYQKQSTNISEPEYSNEISPSAYDTSHVAHILQALPDGRFSSSAPDLPMHGIRIDSQGAPEPRNVYCSLIGSKSRSELTQFFNSTVNVCFPLFQRDTLLKVLELENTHPLPRVVHGISAKLIGDADIGAESKADSELRQWVQWVHAQKIVADSVLDPKALYEWQTACLLTWYGFHQRLGTEDEMHMAISNLTRKAYRFGLHQIDSSGNRGCYGWDTLDEPKLEDWRRVWWCVYSLDSYSTFSTATPTQVEAESIQTALPLDPKVPSSQFSHSSGILLPTELHGLPAVTQDIRRGLVDKNFGLHMVVNSLLKEAVAVHRLSKQNPGVYISGRISALRDHLSALQLTLPPNYMRPTSDFIGGELLPGFNSRLQTQLKIHSIRVLLSISALRMDPSQWLSQWQENLEICFRMFEVIQQWDTQSSLTVDPAVCFIAASLLIMLHLHSLSSAGSTAILHAQLTRRKEVLRLFLQNYALYWRLPQFLLVSNIWRAVAKDYGSFMGACILNGIGAGPAETAQPTIIADVMFLHERRFWNTLYFACYFGSLTVGPVISGPMAEHIGWRSFWWLNVGLLSLLLILLLFLFPETKWHRAPPNEVVDVHASTSDRKEITQNIEDADESQSIAMAGANPTRTAERDPYLHLGYPSKKQFTLWQNSADPFRSILTDLWIPWKLFAFPIVEFSSFVVSWSASSFLTLNLTQSQNFAAPPYNFSSQSIGFMNLATFVGSMIGLLSNGPLSDWIADRATKKNKGIREPEMRLPALIPYVLIMLVGNFVVAFGYQYKWDWRIIVIIGYTCAGIQVAALPSIASTYSVDSYKPVAGSIFVAITVNKNLWGYGFSEFLTNWIIDDGYLPPVMLNMCLIFLWCSFGISFYFEGKSFRKWTRNSLVHDM</sequence>
<evidence type="ECO:0000259" key="10">
    <source>
        <dbReference type="SMART" id="SM00939"/>
    </source>
</evidence>
<protein>
    <submittedName>
        <fullName evidence="11">Uncharacterized protein</fullName>
    </submittedName>
</protein>
<evidence type="ECO:0000256" key="7">
    <source>
        <dbReference type="SAM" id="MobiDB-lite"/>
    </source>
</evidence>
<feature type="transmembrane region" description="Helical" evidence="8">
    <location>
        <begin position="1436"/>
        <end position="1457"/>
    </location>
</feature>
<dbReference type="Pfam" id="PF04082">
    <property type="entry name" value="Fungal_trans"/>
    <property type="match status" value="1"/>
</dbReference>
<comment type="subcellular location">
    <subcellularLocation>
        <location evidence="1">Membrane</location>
        <topology evidence="1">Multi-pass membrane protein</topology>
    </subcellularLocation>
</comment>
<evidence type="ECO:0000256" key="6">
    <source>
        <dbReference type="ARBA" id="ARBA00023242"/>
    </source>
</evidence>
<dbReference type="Pfam" id="PF08530">
    <property type="entry name" value="PepX_C"/>
    <property type="match status" value="1"/>
</dbReference>
<dbReference type="Pfam" id="PF02129">
    <property type="entry name" value="Peptidase_S15"/>
    <property type="match status" value="1"/>
</dbReference>
<dbReference type="PANTHER" id="PTHR23502">
    <property type="entry name" value="MAJOR FACILITATOR SUPERFAMILY"/>
    <property type="match status" value="1"/>
</dbReference>
<dbReference type="Gene3D" id="3.40.50.1820">
    <property type="entry name" value="alpha/beta hydrolase"/>
    <property type="match status" value="1"/>
</dbReference>
<accession>A0A0B8N5J2</accession>
<feature type="region of interest" description="Disordered" evidence="7">
    <location>
        <begin position="664"/>
        <end position="696"/>
    </location>
</feature>
<keyword evidence="3" id="KW-0378">Hydrolase</keyword>
<name>A0A0B8N5J2_TALPI</name>
<dbReference type="GO" id="GO:0006351">
    <property type="term" value="P:DNA-templated transcription"/>
    <property type="evidence" value="ECO:0007669"/>
    <property type="project" value="InterPro"/>
</dbReference>
<feature type="transmembrane region" description="Helical" evidence="8">
    <location>
        <begin position="1393"/>
        <end position="1415"/>
    </location>
</feature>
<evidence type="ECO:0000256" key="8">
    <source>
        <dbReference type="SAM" id="Phobius"/>
    </source>
</evidence>
<dbReference type="Gene3D" id="1.20.1250.20">
    <property type="entry name" value="MFS general substrate transporter like domains"/>
    <property type="match status" value="1"/>
</dbReference>
<dbReference type="GO" id="GO:0005886">
    <property type="term" value="C:plasma membrane"/>
    <property type="evidence" value="ECO:0007669"/>
    <property type="project" value="TreeGrafter"/>
</dbReference>
<dbReference type="Pfam" id="PF07690">
    <property type="entry name" value="MFS_1"/>
    <property type="match status" value="1"/>
</dbReference>
<dbReference type="NCBIfam" id="TIGR00976">
    <property type="entry name" value="CocE_NonD"/>
    <property type="match status" value="1"/>
</dbReference>
<dbReference type="InterPro" id="IPR013736">
    <property type="entry name" value="Xaa-Pro_dipept_C"/>
</dbReference>
<dbReference type="SUPFAM" id="SSF49785">
    <property type="entry name" value="Galactose-binding domain-like"/>
    <property type="match status" value="1"/>
</dbReference>